<reference evidence="1 2" key="1">
    <citation type="submission" date="2017-12" db="EMBL/GenBank/DDBJ databases">
        <title>Taxonomic description and draft genome of Pradoshia cofamensis Gen. nov., sp. nov., a thermotolerant bacillale isolated from anterior gut of earthworm Eisenia fetida.</title>
        <authorList>
            <person name="Saha T."/>
            <person name="Chakraborty R."/>
        </authorList>
    </citation>
    <scope>NUCLEOTIDE SEQUENCE [LARGE SCALE GENOMIC DNA]</scope>
    <source>
        <strain evidence="1 2">EAG3</strain>
    </source>
</reference>
<gene>
    <name evidence="1" type="ORF">CYL18_17450</name>
</gene>
<name>A0A2S7MVT8_9BACI</name>
<dbReference type="Pfam" id="PF11964">
    <property type="entry name" value="SpoIIAA-like"/>
    <property type="match status" value="1"/>
</dbReference>
<organism evidence="1 2">
    <name type="scientific">Pradoshia eiseniae</name>
    <dbReference type="NCBI Taxonomy" id="2064768"/>
    <lineage>
        <taxon>Bacteria</taxon>
        <taxon>Bacillati</taxon>
        <taxon>Bacillota</taxon>
        <taxon>Bacilli</taxon>
        <taxon>Bacillales</taxon>
        <taxon>Bacillaceae</taxon>
        <taxon>Pradoshia</taxon>
    </lineage>
</organism>
<accession>A0A2S7MVT8</accession>
<dbReference type="InterPro" id="IPR021866">
    <property type="entry name" value="SpoIIAA-like"/>
</dbReference>
<comment type="caution">
    <text evidence="1">The sequence shown here is derived from an EMBL/GenBank/DDBJ whole genome shotgun (WGS) entry which is preliminary data.</text>
</comment>
<dbReference type="InterPro" id="IPR038396">
    <property type="entry name" value="SpoIIAA-like_sf"/>
</dbReference>
<proteinExistence type="predicted"/>
<dbReference type="Proteomes" id="UP000239663">
    <property type="component" value="Unassembled WGS sequence"/>
</dbReference>
<keyword evidence="2" id="KW-1185">Reference proteome</keyword>
<protein>
    <submittedName>
        <fullName evidence="1">STAS/SEC14 domain-containing protein</fullName>
    </submittedName>
</protein>
<dbReference type="EMBL" id="PKOZ01000019">
    <property type="protein sequence ID" value="PQD93865.1"/>
    <property type="molecule type" value="Genomic_DNA"/>
</dbReference>
<sequence>MLEILPSKDITTVAVQFSGKATQADADKLESYVAKHYGTNRKFNILAIIRDVDGTNLMGMLSGLKFDAKRMNQFSKIAAVSNLQWVQSMANLGNMMPNLEVKAFSEEEIEKAWGWIITSGD</sequence>
<dbReference type="SUPFAM" id="SSF52091">
    <property type="entry name" value="SpoIIaa-like"/>
    <property type="match status" value="1"/>
</dbReference>
<dbReference type="AlphaFoldDB" id="A0A2S7MVT8"/>
<evidence type="ECO:0000313" key="2">
    <source>
        <dbReference type="Proteomes" id="UP000239663"/>
    </source>
</evidence>
<dbReference type="RefSeq" id="WP_104850777.1">
    <property type="nucleotide sequence ID" value="NZ_PKOZ01000019.1"/>
</dbReference>
<dbReference type="OrthoDB" id="2389786at2"/>
<dbReference type="Gene3D" id="3.40.50.10600">
    <property type="entry name" value="SpoIIaa-like domains"/>
    <property type="match status" value="1"/>
</dbReference>
<evidence type="ECO:0000313" key="1">
    <source>
        <dbReference type="EMBL" id="PQD93865.1"/>
    </source>
</evidence>
<dbReference type="InterPro" id="IPR036513">
    <property type="entry name" value="STAS_dom_sf"/>
</dbReference>